<keyword evidence="11" id="KW-0449">Lipoprotein</keyword>
<keyword evidence="5" id="KW-0808">Transferase</keyword>
<comment type="catalytic activity">
    <reaction evidence="10">
        <text>L-threonyl-[protein] + FAD = FMN-L-threonyl-[protein] + AMP + H(+)</text>
        <dbReference type="Rhea" id="RHEA:36847"/>
        <dbReference type="Rhea" id="RHEA-COMP:11060"/>
        <dbReference type="Rhea" id="RHEA-COMP:11061"/>
        <dbReference type="ChEBI" id="CHEBI:15378"/>
        <dbReference type="ChEBI" id="CHEBI:30013"/>
        <dbReference type="ChEBI" id="CHEBI:57692"/>
        <dbReference type="ChEBI" id="CHEBI:74257"/>
        <dbReference type="ChEBI" id="CHEBI:456215"/>
        <dbReference type="EC" id="2.7.1.180"/>
    </reaction>
</comment>
<evidence type="ECO:0000256" key="7">
    <source>
        <dbReference type="ARBA" id="ARBA00022827"/>
    </source>
</evidence>
<keyword evidence="4" id="KW-0285">Flavoprotein</keyword>
<dbReference type="PANTHER" id="PTHR30040:SF2">
    <property type="entry name" value="FAD:PROTEIN FMN TRANSFERASE"/>
    <property type="match status" value="1"/>
</dbReference>
<accession>A0A1H8DDI0</accession>
<dbReference type="AlphaFoldDB" id="A0A1H8DDI0"/>
<evidence type="ECO:0000256" key="1">
    <source>
        <dbReference type="ARBA" id="ARBA00001946"/>
    </source>
</evidence>
<dbReference type="InterPro" id="IPR024932">
    <property type="entry name" value="ApbE"/>
</dbReference>
<evidence type="ECO:0000313" key="11">
    <source>
        <dbReference type="EMBL" id="SEN04537.1"/>
    </source>
</evidence>
<gene>
    <name evidence="11" type="ORF">SAMN05192583_1863</name>
</gene>
<evidence type="ECO:0000256" key="5">
    <source>
        <dbReference type="ARBA" id="ARBA00022679"/>
    </source>
</evidence>
<evidence type="ECO:0000256" key="10">
    <source>
        <dbReference type="ARBA" id="ARBA00048540"/>
    </source>
</evidence>
<evidence type="ECO:0000256" key="9">
    <source>
        <dbReference type="ARBA" id="ARBA00031306"/>
    </source>
</evidence>
<evidence type="ECO:0000256" key="8">
    <source>
        <dbReference type="ARBA" id="ARBA00022842"/>
    </source>
</evidence>
<reference evidence="12" key="1">
    <citation type="submission" date="2016-10" db="EMBL/GenBank/DDBJ databases">
        <authorList>
            <person name="Varghese N."/>
            <person name="Submissions S."/>
        </authorList>
    </citation>
    <scope>NUCLEOTIDE SEQUENCE [LARGE SCALE GENOMIC DNA]</scope>
    <source>
        <strain evidence="12">S6-262</strain>
    </source>
</reference>
<keyword evidence="12" id="KW-1185">Reference proteome</keyword>
<organism evidence="11 12">
    <name type="scientific">Sphingomonas gellani</name>
    <dbReference type="NCBI Taxonomy" id="1166340"/>
    <lineage>
        <taxon>Bacteria</taxon>
        <taxon>Pseudomonadati</taxon>
        <taxon>Pseudomonadota</taxon>
        <taxon>Alphaproteobacteria</taxon>
        <taxon>Sphingomonadales</taxon>
        <taxon>Sphingomonadaceae</taxon>
        <taxon>Sphingomonas</taxon>
    </lineage>
</organism>
<evidence type="ECO:0000256" key="6">
    <source>
        <dbReference type="ARBA" id="ARBA00022723"/>
    </source>
</evidence>
<dbReference type="EC" id="2.7.1.180" evidence="2"/>
<keyword evidence="6" id="KW-0479">Metal-binding</keyword>
<dbReference type="GO" id="GO:0016740">
    <property type="term" value="F:transferase activity"/>
    <property type="evidence" value="ECO:0007669"/>
    <property type="project" value="UniProtKB-KW"/>
</dbReference>
<comment type="cofactor">
    <cofactor evidence="1">
        <name>Mg(2+)</name>
        <dbReference type="ChEBI" id="CHEBI:18420"/>
    </cofactor>
</comment>
<dbReference type="Proteomes" id="UP000199206">
    <property type="component" value="Unassembled WGS sequence"/>
</dbReference>
<evidence type="ECO:0000256" key="3">
    <source>
        <dbReference type="ARBA" id="ARBA00016337"/>
    </source>
</evidence>
<sequence length="329" mass="34324">MTLPPRIALTPRIALPAEIDPAAFVGHDRTAPIVELCGETMGTTWRVLFAARVPPPVVRGRIEARLAELVAQLSNWDRASALSRFNDAPANSWVALPPDLARVVEEGLAIAAVSDGAFDPAVGVLVNLWGFGPAGPQPPPTPVQVTAALERSGFARMGWRPADASLFQPGGVQLDLSGIAKGYAVDAIVDLLATCGIRHCLVEVGGELSGRGIRPDGEPWWVDLELPDGACFAPLRVAMHGQAVATSGTYVRGGHNLDPRTGSAPRNGVVSVSVVAPTAMRADALASAALVAYPYLAAPAFDGVAMRLIVAREGGYDEIVTAPLAAMLD</sequence>
<evidence type="ECO:0000313" key="12">
    <source>
        <dbReference type="Proteomes" id="UP000199206"/>
    </source>
</evidence>
<protein>
    <recommendedName>
        <fullName evidence="3">FAD:protein FMN transferase</fullName>
        <ecNumber evidence="2">2.7.1.180</ecNumber>
    </recommendedName>
    <alternativeName>
        <fullName evidence="9">Flavin transferase</fullName>
    </alternativeName>
</protein>
<dbReference type="STRING" id="1166340.SAMN05192583_1863"/>
<dbReference type="PANTHER" id="PTHR30040">
    <property type="entry name" value="THIAMINE BIOSYNTHESIS LIPOPROTEIN APBE"/>
    <property type="match status" value="1"/>
</dbReference>
<keyword evidence="7" id="KW-0274">FAD</keyword>
<dbReference type="InterPro" id="IPR003374">
    <property type="entry name" value="ApbE-like_sf"/>
</dbReference>
<dbReference type="GO" id="GO:0046872">
    <property type="term" value="F:metal ion binding"/>
    <property type="evidence" value="ECO:0007669"/>
    <property type="project" value="UniProtKB-KW"/>
</dbReference>
<dbReference type="SUPFAM" id="SSF143631">
    <property type="entry name" value="ApbE-like"/>
    <property type="match status" value="1"/>
</dbReference>
<proteinExistence type="predicted"/>
<keyword evidence="8" id="KW-0460">Magnesium</keyword>
<dbReference type="EMBL" id="FOCF01000004">
    <property type="protein sequence ID" value="SEN04537.1"/>
    <property type="molecule type" value="Genomic_DNA"/>
</dbReference>
<dbReference type="Gene3D" id="3.10.520.10">
    <property type="entry name" value="ApbE-like domains"/>
    <property type="match status" value="1"/>
</dbReference>
<dbReference type="Pfam" id="PF02424">
    <property type="entry name" value="ApbE"/>
    <property type="match status" value="1"/>
</dbReference>
<evidence type="ECO:0000256" key="4">
    <source>
        <dbReference type="ARBA" id="ARBA00022630"/>
    </source>
</evidence>
<name>A0A1H8DDI0_9SPHN</name>
<evidence type="ECO:0000256" key="2">
    <source>
        <dbReference type="ARBA" id="ARBA00011955"/>
    </source>
</evidence>